<evidence type="ECO:0000313" key="4">
    <source>
        <dbReference type="Proteomes" id="UP000244884"/>
    </source>
</evidence>
<dbReference type="Pfam" id="PF01722">
    <property type="entry name" value="BolA"/>
    <property type="match status" value="1"/>
</dbReference>
<dbReference type="AlphaFoldDB" id="A0A2U8DFX0"/>
<comment type="similarity">
    <text evidence="1 2">Belongs to the BolA/IbaG family.</text>
</comment>
<dbReference type="PANTHER" id="PTHR46229">
    <property type="entry name" value="BOLA TRANSCRIPTION REGULATOR"/>
    <property type="match status" value="1"/>
</dbReference>
<dbReference type="OrthoDB" id="9812890at2"/>
<dbReference type="EMBL" id="CP029161">
    <property type="protein sequence ID" value="AWH90411.1"/>
    <property type="molecule type" value="Genomic_DNA"/>
</dbReference>
<sequence>MNNEEITLQKEITIILEKKLNLKQIYVTGDSNHIKIIAVSNIFKNISPVERQKMIYKPLISMITNKKIHAVSIVSYTSNEWKINNK</sequence>
<dbReference type="SUPFAM" id="SSF82657">
    <property type="entry name" value="BolA-like"/>
    <property type="match status" value="1"/>
</dbReference>
<dbReference type="InterPro" id="IPR050961">
    <property type="entry name" value="BolA/IbaG_stress_morph_reg"/>
</dbReference>
<organism evidence="3 4">
    <name type="scientific">Buchnera aphidicola</name>
    <name type="common">Melanaphis sacchari</name>
    <dbReference type="NCBI Taxonomy" id="2173854"/>
    <lineage>
        <taxon>Bacteria</taxon>
        <taxon>Pseudomonadati</taxon>
        <taxon>Pseudomonadota</taxon>
        <taxon>Gammaproteobacteria</taxon>
        <taxon>Enterobacterales</taxon>
        <taxon>Erwiniaceae</taxon>
        <taxon>Buchnera</taxon>
    </lineage>
</organism>
<proteinExistence type="inferred from homology"/>
<dbReference type="RefSeq" id="WP_158341182.1">
    <property type="nucleotide sequence ID" value="NZ_CP029161.1"/>
</dbReference>
<evidence type="ECO:0000256" key="1">
    <source>
        <dbReference type="ARBA" id="ARBA00005578"/>
    </source>
</evidence>
<dbReference type="PIRSF" id="PIRSF003113">
    <property type="entry name" value="BolA"/>
    <property type="match status" value="1"/>
</dbReference>
<evidence type="ECO:0000256" key="2">
    <source>
        <dbReference type="RuleBase" id="RU003860"/>
    </source>
</evidence>
<evidence type="ECO:0008006" key="5">
    <source>
        <dbReference type="Google" id="ProtNLM"/>
    </source>
</evidence>
<protein>
    <recommendedName>
        <fullName evidence="5">BolA family transcriptional regulator</fullName>
    </recommendedName>
</protein>
<dbReference type="Gene3D" id="3.30.300.90">
    <property type="entry name" value="BolA-like"/>
    <property type="match status" value="1"/>
</dbReference>
<dbReference type="Proteomes" id="UP000244884">
    <property type="component" value="Chromosome"/>
</dbReference>
<reference evidence="3 4" key="1">
    <citation type="submission" date="2018-04" db="EMBL/GenBank/DDBJ databases">
        <title>Genome sequence of Buchnera aphidicola from Melaphis sacchari.</title>
        <authorList>
            <person name="Geib S.M."/>
            <person name="Palmer N.A."/>
            <person name="Sattler S.E."/>
            <person name="Sarath G."/>
        </authorList>
    </citation>
    <scope>NUCLEOTIDE SEQUENCE [LARGE SCALE GENOMIC DNA]</scope>
    <source>
        <strain evidence="3 4">LSU</strain>
    </source>
</reference>
<dbReference type="InterPro" id="IPR036065">
    <property type="entry name" value="BolA-like_sf"/>
</dbReference>
<evidence type="ECO:0000313" key="3">
    <source>
        <dbReference type="EMBL" id="AWH90411.1"/>
    </source>
</evidence>
<name>A0A2U8DFX0_9GAMM</name>
<gene>
    <name evidence="3" type="ORF">DD681_01120</name>
</gene>
<accession>A0A2U8DFX0</accession>
<dbReference type="PANTHER" id="PTHR46229:SF4">
    <property type="entry name" value="ACID STRESS PROTEIN IBAG"/>
    <property type="match status" value="1"/>
</dbReference>
<dbReference type="InterPro" id="IPR002634">
    <property type="entry name" value="BolA"/>
</dbReference>